<dbReference type="GO" id="GO:0000272">
    <property type="term" value="P:polysaccharide catabolic process"/>
    <property type="evidence" value="ECO:0007669"/>
    <property type="project" value="UniProtKB-KW"/>
</dbReference>
<evidence type="ECO:0000256" key="3">
    <source>
        <dbReference type="ARBA" id="ARBA00022801"/>
    </source>
</evidence>
<dbReference type="GO" id="GO:0010411">
    <property type="term" value="P:xyloglucan metabolic process"/>
    <property type="evidence" value="ECO:0007669"/>
    <property type="project" value="TreeGrafter"/>
</dbReference>
<sequence length="730" mass="79333">MNKQGRFTAVLLSGVILCGIGTGCAADGSKTAKADYTWSNVAIGGGGYVTGMEYNPKEEGLVYARTDIGGLYRRKKDTDWEPLTDFLGADEWGYIGIESMATDPVEPNRVYFAGGTYMSDDAALFASDDYGETWTRFDAPFSCGGNQSGRGCGERMCVNPNNNKEVWFGSRDSGLWKTTDYGKNWEEVTSFPEKGDYKQESNSIGILWVTFDPTSGDMYVGVAMTDGTCIYKSTDGGDSWTALAANAAGMYPLHAAFSNSGKLYLAYSDNCGPNLSPTAGAVYVYDTQSDSFTDITPDLNDGRQGGFGGISVDARNPDTVVVSTLGWWSDNGDNLYYTTDGGDSWSGLFNLNTKENHYQMDTAQAEWLDWGRGENQAKTGWWVADVNINPFNSDEVMYGTGATIYSTQNMTKIGTEPVTIAFDAYGLEETAVFKMLAPPSKDDSPQLYSIMGDLTGFAHKDVTQCPDDAHFMKNGKPTDLDVAFQNPNTAVYLSEEKTTTINFTQDGGATWETVKHKPDPAIGGQVAMSADGSSTIWVPNSISGKPYVTTDLGKTWYYVEGLGFNAKIAADRVNPKVFYATCDGLFYVSRDGGVTFESTGQMVADSAEPVAVFGQEGNVWISSSTMIMYTEDGGESFQTVKTLPTVDSIGFGKGKEEDSYPVIYAEGDDGENGYGIYRSEDKGKSWIRINDEQHKFGNLNPKYITGDSNVYGRVYFCTDGRGIVMGDIAS</sequence>
<name>U2LB47_9FIRM</name>
<dbReference type="InterPro" id="IPR052025">
    <property type="entry name" value="Xyloglucanase_GH74"/>
</dbReference>
<dbReference type="PATRIC" id="fig|411473.3.peg.2903"/>
<dbReference type="InterPro" id="IPR031778">
    <property type="entry name" value="Sortilin_N"/>
</dbReference>
<evidence type="ECO:0000256" key="1">
    <source>
        <dbReference type="ARBA" id="ARBA00022729"/>
    </source>
</evidence>
<evidence type="ECO:0000256" key="2">
    <source>
        <dbReference type="ARBA" id="ARBA00022737"/>
    </source>
</evidence>
<keyword evidence="5" id="KW-0326">Glycosidase</keyword>
<evidence type="ECO:0000313" key="11">
    <source>
        <dbReference type="Proteomes" id="UP000016662"/>
    </source>
</evidence>
<evidence type="ECO:0000256" key="5">
    <source>
        <dbReference type="ARBA" id="ARBA00023295"/>
    </source>
</evidence>
<evidence type="ECO:0000256" key="6">
    <source>
        <dbReference type="ARBA" id="ARBA00023326"/>
    </source>
</evidence>
<dbReference type="CDD" id="cd15482">
    <property type="entry name" value="Sialidase_non-viral"/>
    <property type="match status" value="1"/>
</dbReference>
<dbReference type="InterPro" id="IPR015943">
    <property type="entry name" value="WD40/YVTN_repeat-like_dom_sf"/>
</dbReference>
<dbReference type="eggNOG" id="COG4447">
    <property type="taxonomic scope" value="Bacteria"/>
</dbReference>
<dbReference type="GO" id="GO:0016798">
    <property type="term" value="F:hydrolase activity, acting on glycosyl bonds"/>
    <property type="evidence" value="ECO:0007669"/>
    <property type="project" value="UniProtKB-KW"/>
</dbReference>
<dbReference type="Pfam" id="PF15902">
    <property type="entry name" value="Sortilin-Vps10"/>
    <property type="match status" value="1"/>
</dbReference>
<dbReference type="EMBL" id="AWVF01000471">
    <property type="protein sequence ID" value="ERJ86699.1"/>
    <property type="molecule type" value="Genomic_DNA"/>
</dbReference>
<keyword evidence="1 8" id="KW-0732">Signal</keyword>
<keyword evidence="3" id="KW-0378">Hydrolase</keyword>
<dbReference type="STRING" id="411473.RUMCAL_03468"/>
<evidence type="ECO:0000259" key="9">
    <source>
        <dbReference type="Pfam" id="PF15902"/>
    </source>
</evidence>
<dbReference type="PANTHER" id="PTHR43739">
    <property type="entry name" value="XYLOGLUCANASE (EUROFUNG)"/>
    <property type="match status" value="1"/>
</dbReference>
<keyword evidence="4" id="KW-0119">Carbohydrate metabolism</keyword>
<evidence type="ECO:0000313" key="10">
    <source>
        <dbReference type="EMBL" id="ERJ86699.1"/>
    </source>
</evidence>
<evidence type="ECO:0000256" key="8">
    <source>
        <dbReference type="SAM" id="SignalP"/>
    </source>
</evidence>
<organism evidence="10 11">
    <name type="scientific">Ruminococcus callidus ATCC 27760</name>
    <dbReference type="NCBI Taxonomy" id="411473"/>
    <lineage>
        <taxon>Bacteria</taxon>
        <taxon>Bacillati</taxon>
        <taxon>Bacillota</taxon>
        <taxon>Clostridia</taxon>
        <taxon>Eubacteriales</taxon>
        <taxon>Oscillospiraceae</taxon>
        <taxon>Ruminococcus</taxon>
    </lineage>
</organism>
<keyword evidence="2" id="KW-0677">Repeat</keyword>
<comment type="caution">
    <text evidence="10">The sequence shown here is derived from an EMBL/GenBank/DDBJ whole genome shotgun (WGS) entry which is preliminary data.</text>
</comment>
<dbReference type="PROSITE" id="PS51257">
    <property type="entry name" value="PROKAR_LIPOPROTEIN"/>
    <property type="match status" value="1"/>
</dbReference>
<dbReference type="RefSeq" id="WP_021681789.1">
    <property type="nucleotide sequence ID" value="NZ_KI260380.1"/>
</dbReference>
<keyword evidence="6" id="KW-0624">Polysaccharide degradation</keyword>
<feature type="domain" description="Sortilin N-terminal" evidence="9">
    <location>
        <begin position="124"/>
        <end position="251"/>
    </location>
</feature>
<evidence type="ECO:0000256" key="7">
    <source>
        <dbReference type="ARBA" id="ARBA00037986"/>
    </source>
</evidence>
<feature type="signal peptide" evidence="8">
    <location>
        <begin position="1"/>
        <end position="25"/>
    </location>
</feature>
<evidence type="ECO:0000256" key="4">
    <source>
        <dbReference type="ARBA" id="ARBA00023277"/>
    </source>
</evidence>
<dbReference type="Proteomes" id="UP000016662">
    <property type="component" value="Unassembled WGS sequence"/>
</dbReference>
<dbReference type="AlphaFoldDB" id="U2LB47"/>
<dbReference type="HOGENOM" id="CLU_004180_1_0_9"/>
<accession>U2LB47</accession>
<protein>
    <submittedName>
        <fullName evidence="10">BNR/Asp-box repeat protein</fullName>
    </submittedName>
</protein>
<dbReference type="Gene3D" id="2.130.10.10">
    <property type="entry name" value="YVTN repeat-like/Quinoprotein amine dehydrogenase"/>
    <property type="match status" value="2"/>
</dbReference>
<proteinExistence type="inferred from homology"/>
<dbReference type="OrthoDB" id="9757947at2"/>
<feature type="chain" id="PRO_5004631747" evidence="8">
    <location>
        <begin position="26"/>
        <end position="730"/>
    </location>
</feature>
<keyword evidence="11" id="KW-1185">Reference proteome</keyword>
<dbReference type="SUPFAM" id="SSF110296">
    <property type="entry name" value="Oligoxyloglucan reducing end-specific cellobiohydrolase"/>
    <property type="match status" value="2"/>
</dbReference>
<comment type="similarity">
    <text evidence="7">Belongs to the glycosyl hydrolase 74 family.</text>
</comment>
<dbReference type="PANTHER" id="PTHR43739:SF2">
    <property type="entry name" value="OLIGOXYLOGLUCAN-REDUCING END-SPECIFIC XYLOGLUCANASE-RELATED"/>
    <property type="match status" value="1"/>
</dbReference>
<gene>
    <name evidence="10" type="ORF">RUMCAL_03468</name>
</gene>
<reference evidence="10 11" key="1">
    <citation type="submission" date="2013-07" db="EMBL/GenBank/DDBJ databases">
        <authorList>
            <person name="Weinstock G."/>
            <person name="Sodergren E."/>
            <person name="Wylie T."/>
            <person name="Fulton L."/>
            <person name="Fulton R."/>
            <person name="Fronick C."/>
            <person name="O'Laughlin M."/>
            <person name="Godfrey J."/>
            <person name="Miner T."/>
            <person name="Herter B."/>
            <person name="Appelbaum E."/>
            <person name="Cordes M."/>
            <person name="Lek S."/>
            <person name="Wollam A."/>
            <person name="Pepin K.H."/>
            <person name="Palsikar V.B."/>
            <person name="Mitreva M."/>
            <person name="Wilson R.K."/>
        </authorList>
    </citation>
    <scope>NUCLEOTIDE SEQUENCE [LARGE SCALE GENOMIC DNA]</scope>
    <source>
        <strain evidence="10 11">ATCC 27760</strain>
    </source>
</reference>